<dbReference type="Gene3D" id="3.40.630.30">
    <property type="match status" value="1"/>
</dbReference>
<proteinExistence type="predicted"/>
<dbReference type="EMBL" id="JBHSTI010000008">
    <property type="protein sequence ID" value="MFC6237633.1"/>
    <property type="molecule type" value="Genomic_DNA"/>
</dbReference>
<keyword evidence="2" id="KW-0012">Acyltransferase</keyword>
<sequence length="204" mass="22532">MSEGQISVDPLGEVDPERPDIYMRVTLKSGLHLVIRPLHPHDREALADGFVGLSDRSKYLRFLTGKGVLSSRGLDKLVDQVDQHDHVALALWWTRHSQADVLLGDARFIRLPADPECADVAVTIADDIQGQGAGTLMMLALARRAHDEGIRRFSAVISPENEASHRMMLAAGTVIRDEYADGLREVEVELGEPVRIPDGVPPRY</sequence>
<dbReference type="InterPro" id="IPR016181">
    <property type="entry name" value="Acyl_CoA_acyltransferase"/>
</dbReference>
<dbReference type="Pfam" id="PF13302">
    <property type="entry name" value="Acetyltransf_3"/>
    <property type="match status" value="1"/>
</dbReference>
<protein>
    <submittedName>
        <fullName evidence="2">GNAT family N-acetyltransferase</fullName>
        <ecNumber evidence="2">2.3.-.-</ecNumber>
    </submittedName>
</protein>
<dbReference type="InterPro" id="IPR000182">
    <property type="entry name" value="GNAT_dom"/>
</dbReference>
<dbReference type="GO" id="GO:0016746">
    <property type="term" value="F:acyltransferase activity"/>
    <property type="evidence" value="ECO:0007669"/>
    <property type="project" value="UniProtKB-KW"/>
</dbReference>
<evidence type="ECO:0000259" key="1">
    <source>
        <dbReference type="PROSITE" id="PS51186"/>
    </source>
</evidence>
<feature type="domain" description="N-acetyltransferase" evidence="1">
    <location>
        <begin position="33"/>
        <end position="195"/>
    </location>
</feature>
<keyword evidence="3" id="KW-1185">Reference proteome</keyword>
<dbReference type="PROSITE" id="PS51186">
    <property type="entry name" value="GNAT"/>
    <property type="match status" value="1"/>
</dbReference>
<organism evidence="2 3">
    <name type="scientific">Longivirga aurantiaca</name>
    <dbReference type="NCBI Taxonomy" id="1837743"/>
    <lineage>
        <taxon>Bacteria</taxon>
        <taxon>Bacillati</taxon>
        <taxon>Actinomycetota</taxon>
        <taxon>Actinomycetes</taxon>
        <taxon>Sporichthyales</taxon>
        <taxon>Sporichthyaceae</taxon>
        <taxon>Longivirga</taxon>
    </lineage>
</organism>
<dbReference type="RefSeq" id="WP_386765110.1">
    <property type="nucleotide sequence ID" value="NZ_JBHSTI010000008.1"/>
</dbReference>
<gene>
    <name evidence="2" type="ORF">ACFQGU_07065</name>
</gene>
<keyword evidence="2" id="KW-0808">Transferase</keyword>
<evidence type="ECO:0000313" key="2">
    <source>
        <dbReference type="EMBL" id="MFC6237633.1"/>
    </source>
</evidence>
<name>A0ABW1SYV1_9ACTN</name>
<dbReference type="SUPFAM" id="SSF55729">
    <property type="entry name" value="Acyl-CoA N-acyltransferases (Nat)"/>
    <property type="match status" value="1"/>
</dbReference>
<accession>A0ABW1SYV1</accession>
<reference evidence="3" key="1">
    <citation type="journal article" date="2019" name="Int. J. Syst. Evol. Microbiol.">
        <title>The Global Catalogue of Microorganisms (GCM) 10K type strain sequencing project: providing services to taxonomists for standard genome sequencing and annotation.</title>
        <authorList>
            <consortium name="The Broad Institute Genomics Platform"/>
            <consortium name="The Broad Institute Genome Sequencing Center for Infectious Disease"/>
            <person name="Wu L."/>
            <person name="Ma J."/>
        </authorList>
    </citation>
    <scope>NUCLEOTIDE SEQUENCE [LARGE SCALE GENOMIC DNA]</scope>
    <source>
        <strain evidence="3">CGMCC 4.7317</strain>
    </source>
</reference>
<comment type="caution">
    <text evidence="2">The sequence shown here is derived from an EMBL/GenBank/DDBJ whole genome shotgun (WGS) entry which is preliminary data.</text>
</comment>
<dbReference type="Proteomes" id="UP001596138">
    <property type="component" value="Unassembled WGS sequence"/>
</dbReference>
<dbReference type="EC" id="2.3.-.-" evidence="2"/>
<evidence type="ECO:0000313" key="3">
    <source>
        <dbReference type="Proteomes" id="UP001596138"/>
    </source>
</evidence>